<protein>
    <recommendedName>
        <fullName evidence="1">CobN/magnesium chelatase domain-containing protein</fullName>
    </recommendedName>
</protein>
<gene>
    <name evidence="2" type="ORF">HUJ06_027355</name>
</gene>
<proteinExistence type="predicted"/>
<dbReference type="AlphaFoldDB" id="A0A822Y0A4"/>
<evidence type="ECO:0000313" key="2">
    <source>
        <dbReference type="EMBL" id="DAD25887.1"/>
    </source>
</evidence>
<comment type="caution">
    <text evidence="2">The sequence shown here is derived from an EMBL/GenBank/DDBJ whole genome shotgun (WGS) entry which is preliminary data.</text>
</comment>
<name>A0A822Y0A4_NELNU</name>
<evidence type="ECO:0000259" key="1">
    <source>
        <dbReference type="Pfam" id="PF02514"/>
    </source>
</evidence>
<keyword evidence="3" id="KW-1185">Reference proteome</keyword>
<organism evidence="2 3">
    <name type="scientific">Nelumbo nucifera</name>
    <name type="common">Sacred lotus</name>
    <dbReference type="NCBI Taxonomy" id="4432"/>
    <lineage>
        <taxon>Eukaryota</taxon>
        <taxon>Viridiplantae</taxon>
        <taxon>Streptophyta</taxon>
        <taxon>Embryophyta</taxon>
        <taxon>Tracheophyta</taxon>
        <taxon>Spermatophyta</taxon>
        <taxon>Magnoliopsida</taxon>
        <taxon>Proteales</taxon>
        <taxon>Nelumbonaceae</taxon>
        <taxon>Nelumbo</taxon>
    </lineage>
</organism>
<dbReference type="InterPro" id="IPR003672">
    <property type="entry name" value="CobN/Mg_chltase"/>
</dbReference>
<dbReference type="Pfam" id="PF02514">
    <property type="entry name" value="CobN-Mg_chel"/>
    <property type="match status" value="1"/>
</dbReference>
<dbReference type="Proteomes" id="UP000607653">
    <property type="component" value="Unassembled WGS sequence"/>
</dbReference>
<dbReference type="PANTHER" id="PTHR44119">
    <property type="entry name" value="MAGNESIUM-CHELATASE SUBUNIT CHLH, CHLOROPLASTIC"/>
    <property type="match status" value="1"/>
</dbReference>
<dbReference type="EMBL" id="DUZY01000002">
    <property type="protein sequence ID" value="DAD25887.1"/>
    <property type="molecule type" value="Genomic_DNA"/>
</dbReference>
<reference evidence="2 3" key="1">
    <citation type="journal article" date="2020" name="Mol. Biol. Evol.">
        <title>Distinct Expression and Methylation Patterns for Genes with Different Fates following a Single Whole-Genome Duplication in Flowering Plants.</title>
        <authorList>
            <person name="Shi T."/>
            <person name="Rahmani R.S."/>
            <person name="Gugger P.F."/>
            <person name="Wang M."/>
            <person name="Li H."/>
            <person name="Zhang Y."/>
            <person name="Li Z."/>
            <person name="Wang Q."/>
            <person name="Van de Peer Y."/>
            <person name="Marchal K."/>
            <person name="Chen J."/>
        </authorList>
    </citation>
    <scope>NUCLEOTIDE SEQUENCE [LARGE SCALE GENOMIC DNA]</scope>
    <source>
        <tissue evidence="2">Leaf</tissue>
    </source>
</reference>
<evidence type="ECO:0000313" key="3">
    <source>
        <dbReference type="Proteomes" id="UP000607653"/>
    </source>
</evidence>
<feature type="domain" description="CobN/magnesium chelatase" evidence="1">
    <location>
        <begin position="3"/>
        <end position="138"/>
    </location>
</feature>
<sequence>MALEEKWGRSPSNSNFVGKTLWVYGRKYCNLFISVQLPMEYDGDLMRPLLFKSTSTCHGSVAYCSLVAEIFKVDNAFHFGTHDSFNFTPGKQVEVSDICYSGNIFNICYCATNQPTKAMMAKCPGYINIFRYLSPPTVAELWLFDELPTTTLLRRNLVIHGLSVGSDK</sequence>
<dbReference type="PANTHER" id="PTHR44119:SF1">
    <property type="entry name" value="MAGNESIUM-CHELATASE SUBUNIT CHLH, CHLOROPLASTIC"/>
    <property type="match status" value="1"/>
</dbReference>
<accession>A0A822Y0A4</accession>